<dbReference type="CDD" id="cd02440">
    <property type="entry name" value="AdoMet_MTases"/>
    <property type="match status" value="1"/>
</dbReference>
<dbReference type="PROSITE" id="PS00092">
    <property type="entry name" value="N6_MTASE"/>
    <property type="match status" value="1"/>
</dbReference>
<feature type="compositionally biased region" description="Basic residues" evidence="3">
    <location>
        <begin position="77"/>
        <end position="86"/>
    </location>
</feature>
<dbReference type="RefSeq" id="WP_245664148.1">
    <property type="nucleotide sequence ID" value="NZ_FLQY01000055.1"/>
</dbReference>
<keyword evidence="6" id="KW-1185">Reference proteome</keyword>
<dbReference type="GO" id="GO:0032259">
    <property type="term" value="P:methylation"/>
    <property type="evidence" value="ECO:0007669"/>
    <property type="project" value="UniProtKB-KW"/>
</dbReference>
<name>A0A1A8XKQ8_9RHOO</name>
<dbReference type="Proteomes" id="UP000199600">
    <property type="component" value="Unassembled WGS sequence"/>
</dbReference>
<keyword evidence="1 5" id="KW-0489">Methyltransferase</keyword>
<evidence type="ECO:0000313" key="5">
    <source>
        <dbReference type="EMBL" id="SBT05266.1"/>
    </source>
</evidence>
<evidence type="ECO:0000256" key="3">
    <source>
        <dbReference type="SAM" id="MobiDB-lite"/>
    </source>
</evidence>
<dbReference type="InterPro" id="IPR007848">
    <property type="entry name" value="Small_mtfrase_dom"/>
</dbReference>
<proteinExistence type="predicted"/>
<evidence type="ECO:0000313" key="6">
    <source>
        <dbReference type="Proteomes" id="UP000199600"/>
    </source>
</evidence>
<sequence>MNTRSLLPVIQWIEGGEGRSAVWRSEAGVSPPQRVHVADDTATADAAFGLACEGTALLWRGDFQNARQLLQAMARRFDRKPRRRRNPGALSHSPSEAFHQQRMAQAQRARTLGMLLIPVEKDHHILQRRAPDVQQACEEAYGAADAPYVVSLRELLGLIGAHQWRKNGVEIPALGGRIHPHYGVFSPVRGEYVALVADAPLPELLIHSPPSNSLAFDIGTGTGVLAAVLASRGVARIIATDQDQRALDCASENLTRLGFGKQVEVQLADIFPPGRAPLIVCNPPWVPARPSSPLEYAIYDPGSRMLRGFLDGLAAHLEPGGEGWLILSDLAEHLQLRSHSELLALFEQGRLRVLGRHDVRPAHPRATDSADPLHAARAAEVTSLWRLGAT</sequence>
<gene>
    <name evidence="5" type="ORF">PROAA_1480009</name>
</gene>
<feature type="region of interest" description="Disordered" evidence="3">
    <location>
        <begin position="75"/>
        <end position="103"/>
    </location>
</feature>
<dbReference type="InterPro" id="IPR002052">
    <property type="entry name" value="DNA_methylase_N6_adenine_CS"/>
</dbReference>
<evidence type="ECO:0000256" key="1">
    <source>
        <dbReference type="ARBA" id="ARBA00022603"/>
    </source>
</evidence>
<dbReference type="InterPro" id="IPR050320">
    <property type="entry name" value="N5-glutamine_MTase"/>
</dbReference>
<dbReference type="Pfam" id="PF05175">
    <property type="entry name" value="MTS"/>
    <property type="match status" value="1"/>
</dbReference>
<dbReference type="InterPro" id="IPR029063">
    <property type="entry name" value="SAM-dependent_MTases_sf"/>
</dbReference>
<dbReference type="PANTHER" id="PTHR18895:SF74">
    <property type="entry name" value="MTRF1L RELEASE FACTOR GLUTAMINE METHYLTRANSFERASE"/>
    <property type="match status" value="1"/>
</dbReference>
<dbReference type="Gene3D" id="3.40.50.150">
    <property type="entry name" value="Vaccinia Virus protein VP39"/>
    <property type="match status" value="1"/>
</dbReference>
<dbReference type="GO" id="GO:0003676">
    <property type="term" value="F:nucleic acid binding"/>
    <property type="evidence" value="ECO:0007669"/>
    <property type="project" value="InterPro"/>
</dbReference>
<evidence type="ECO:0000256" key="2">
    <source>
        <dbReference type="ARBA" id="ARBA00022691"/>
    </source>
</evidence>
<reference evidence="5 6" key="1">
    <citation type="submission" date="2016-06" db="EMBL/GenBank/DDBJ databases">
        <authorList>
            <person name="Kjaerup R.B."/>
            <person name="Dalgaard T.S."/>
            <person name="Juul-Madsen H.R."/>
        </authorList>
    </citation>
    <scope>NUCLEOTIDE SEQUENCE [LARGE SCALE GENOMIC DNA]</scope>
    <source>
        <strain evidence="5">2</strain>
    </source>
</reference>
<organism evidence="5 6">
    <name type="scientific">Candidatus Propionivibrio aalborgensis</name>
    <dbReference type="NCBI Taxonomy" id="1860101"/>
    <lineage>
        <taxon>Bacteria</taxon>
        <taxon>Pseudomonadati</taxon>
        <taxon>Pseudomonadota</taxon>
        <taxon>Betaproteobacteria</taxon>
        <taxon>Rhodocyclales</taxon>
        <taxon>Rhodocyclaceae</taxon>
        <taxon>Propionivibrio</taxon>
    </lineage>
</organism>
<dbReference type="PANTHER" id="PTHR18895">
    <property type="entry name" value="HEMK METHYLTRANSFERASE"/>
    <property type="match status" value="1"/>
</dbReference>
<evidence type="ECO:0000259" key="4">
    <source>
        <dbReference type="Pfam" id="PF05175"/>
    </source>
</evidence>
<protein>
    <submittedName>
        <fullName evidence="5">Methylase</fullName>
    </submittedName>
</protein>
<feature type="domain" description="Methyltransferase small" evidence="4">
    <location>
        <begin position="214"/>
        <end position="326"/>
    </location>
</feature>
<accession>A0A1A8XKQ8</accession>
<dbReference type="AlphaFoldDB" id="A0A1A8XKQ8"/>
<dbReference type="GO" id="GO:0036009">
    <property type="term" value="F:protein-glutamine N-methyltransferase activity"/>
    <property type="evidence" value="ECO:0007669"/>
    <property type="project" value="TreeGrafter"/>
</dbReference>
<dbReference type="SUPFAM" id="SSF53335">
    <property type="entry name" value="S-adenosyl-L-methionine-dependent methyltransferases"/>
    <property type="match status" value="1"/>
</dbReference>
<keyword evidence="2" id="KW-0949">S-adenosyl-L-methionine</keyword>
<keyword evidence="1 5" id="KW-0808">Transferase</keyword>
<dbReference type="EMBL" id="FLQY01000055">
    <property type="protein sequence ID" value="SBT05266.1"/>
    <property type="molecule type" value="Genomic_DNA"/>
</dbReference>